<sequence length="315" mass="33819">MNEQALIDSLVASCPNGLPGRADVLVLRQFTQDDVRARATRFISLLRETDACSRDHASFSTRDDRSVVQLPGGARAVIYHASGALQFSAGIAPLEAPFARVEEREVLTRLVTEAAARLKVSEWAGDGGALAFERLWLSKAQGADPNGRVAEPVLFRATGAWRHAIDGVPVLGAASVAVTLAGENQLDALQVRIRPGIAETLDSAIVTSPEAGAQQIARNLLSVLGNAKERLPADAVQVDALRFGYLDLGKRKAQRVLAPVYVAQVQVRHRLESQGYVFAVPATERAYQELPLFGTSQVAARSRATAGKACHDNLR</sequence>
<dbReference type="RefSeq" id="WP_091871453.1">
    <property type="nucleotide sequence ID" value="NZ_FOLD01000003.1"/>
</dbReference>
<protein>
    <submittedName>
        <fullName evidence="1">Uncharacterized protein</fullName>
    </submittedName>
</protein>
<accession>A0A1I1FR43</accession>
<dbReference type="OrthoDB" id="4818829at2"/>
<dbReference type="EMBL" id="FOLD01000003">
    <property type="protein sequence ID" value="SFC02029.1"/>
    <property type="molecule type" value="Genomic_DNA"/>
</dbReference>
<gene>
    <name evidence="1" type="ORF">SAMN05216204_10380</name>
</gene>
<dbReference type="Proteomes" id="UP000198639">
    <property type="component" value="Unassembled WGS sequence"/>
</dbReference>
<keyword evidence="2" id="KW-1185">Reference proteome</keyword>
<evidence type="ECO:0000313" key="1">
    <source>
        <dbReference type="EMBL" id="SFC02029.1"/>
    </source>
</evidence>
<name>A0A1I1FR43_9BURK</name>
<evidence type="ECO:0000313" key="2">
    <source>
        <dbReference type="Proteomes" id="UP000198639"/>
    </source>
</evidence>
<dbReference type="STRING" id="1164594.SAMN05216204_10380"/>
<reference evidence="2" key="1">
    <citation type="submission" date="2016-10" db="EMBL/GenBank/DDBJ databases">
        <authorList>
            <person name="Varghese N."/>
            <person name="Submissions S."/>
        </authorList>
    </citation>
    <scope>NUCLEOTIDE SEQUENCE [LARGE SCALE GENOMIC DNA]</scope>
    <source>
        <strain evidence="2">CGMCC 1.12041</strain>
    </source>
</reference>
<organism evidence="1 2">
    <name type="scientific">Massilia yuzhufengensis</name>
    <dbReference type="NCBI Taxonomy" id="1164594"/>
    <lineage>
        <taxon>Bacteria</taxon>
        <taxon>Pseudomonadati</taxon>
        <taxon>Pseudomonadota</taxon>
        <taxon>Betaproteobacteria</taxon>
        <taxon>Burkholderiales</taxon>
        <taxon>Oxalobacteraceae</taxon>
        <taxon>Telluria group</taxon>
        <taxon>Massilia</taxon>
    </lineage>
</organism>
<proteinExistence type="predicted"/>
<dbReference type="AlphaFoldDB" id="A0A1I1FR43"/>